<dbReference type="SUPFAM" id="SSF56112">
    <property type="entry name" value="Protein kinase-like (PK-like)"/>
    <property type="match status" value="1"/>
</dbReference>
<name>A0ABS5YDS7_9GAMM</name>
<keyword evidence="4" id="KW-1185">Reference proteome</keyword>
<dbReference type="Pfam" id="PF03881">
    <property type="entry name" value="Fructosamin_kin"/>
    <property type="match status" value="1"/>
</dbReference>
<dbReference type="Proteomes" id="UP000811282">
    <property type="component" value="Unassembled WGS sequence"/>
</dbReference>
<protein>
    <submittedName>
        <fullName evidence="3">Fructosamine kinase family protein</fullName>
    </submittedName>
</protein>
<dbReference type="EMBL" id="JAFJYC010000002">
    <property type="protein sequence ID" value="MBT9433098.1"/>
    <property type="molecule type" value="Genomic_DNA"/>
</dbReference>
<gene>
    <name evidence="3" type="ORF">JZM24_14990</name>
</gene>
<proteinExistence type="inferred from homology"/>
<organism evidence="3 4">
    <name type="scientific">Candidatus Sodalis endolongispinus</name>
    <dbReference type="NCBI Taxonomy" id="2812662"/>
    <lineage>
        <taxon>Bacteria</taxon>
        <taxon>Pseudomonadati</taxon>
        <taxon>Pseudomonadota</taxon>
        <taxon>Gammaproteobacteria</taxon>
        <taxon>Enterobacterales</taxon>
        <taxon>Bruguierivoracaceae</taxon>
        <taxon>Sodalis</taxon>
    </lineage>
</organism>
<keyword evidence="2 3" id="KW-0418">Kinase</keyword>
<dbReference type="InterPro" id="IPR016477">
    <property type="entry name" value="Fructo-/Ketosamine-3-kinase"/>
</dbReference>
<evidence type="ECO:0000313" key="4">
    <source>
        <dbReference type="Proteomes" id="UP000811282"/>
    </source>
</evidence>
<dbReference type="RefSeq" id="WP_215670648.1">
    <property type="nucleotide sequence ID" value="NZ_JAFJYC010000002.1"/>
</dbReference>
<dbReference type="InterPro" id="IPR011009">
    <property type="entry name" value="Kinase-like_dom_sf"/>
</dbReference>
<sequence length="290" mass="33238">MWHAISTLLVETLDENTILERRELPGGELHAAWYLRYGAHHIFVKSDAHELLQKFADEAYQLALLARSNTVRVPRVYGVGSARDQSFLLLEYLPPRPFDAHGAWRFGQQLARLHQWSEQPQFGLDYDNDLSTLPQPNAWQRLWSRFFAEQRIGWQLQLAAEKGLVFGDIDTLIDRVEQQLHDHQPQPSLLHGDLWPDNCANSDQGGFLFDPASYWGDRECDLATLPLFSQMPPQIYDGYQSVWPLDKSFVRRQPVYQLYYRLKNAILFGGEHIPAAAADLDLVLTPGAGD</sequence>
<evidence type="ECO:0000256" key="1">
    <source>
        <dbReference type="ARBA" id="ARBA00009460"/>
    </source>
</evidence>
<evidence type="ECO:0000313" key="3">
    <source>
        <dbReference type="EMBL" id="MBT9433098.1"/>
    </source>
</evidence>
<dbReference type="GO" id="GO:0016301">
    <property type="term" value="F:kinase activity"/>
    <property type="evidence" value="ECO:0007669"/>
    <property type="project" value="UniProtKB-KW"/>
</dbReference>
<dbReference type="Gene3D" id="3.90.1200.10">
    <property type="match status" value="1"/>
</dbReference>
<keyword evidence="2" id="KW-0808">Transferase</keyword>
<reference evidence="3 4" key="1">
    <citation type="journal article" date="2021" name="Genome Biol. Evol.">
        <title>The evolution of interdependence in a four-way mealybug symbiosis.</title>
        <authorList>
            <person name="Garber A.I."/>
            <person name="Kupper M."/>
            <person name="Laetsch D.R."/>
            <person name="Weldon S.R."/>
            <person name="Ladinsky M.S."/>
            <person name="Bjorkman P.J."/>
            <person name="McCutcheon J.P."/>
        </authorList>
    </citation>
    <scope>NUCLEOTIDE SEQUENCE [LARGE SCALE GENOMIC DNA]</scope>
    <source>
        <strain evidence="3">SOD</strain>
    </source>
</reference>
<evidence type="ECO:0000256" key="2">
    <source>
        <dbReference type="PIRNR" id="PIRNR006221"/>
    </source>
</evidence>
<accession>A0ABS5YDS7</accession>
<comment type="caution">
    <text evidence="3">The sequence shown here is derived from an EMBL/GenBank/DDBJ whole genome shotgun (WGS) entry which is preliminary data.</text>
</comment>
<dbReference type="PANTHER" id="PTHR12149">
    <property type="entry name" value="FRUCTOSAMINE 3 KINASE-RELATED PROTEIN"/>
    <property type="match status" value="1"/>
</dbReference>
<comment type="similarity">
    <text evidence="1 2">Belongs to the fructosamine kinase family.</text>
</comment>
<dbReference type="Gene3D" id="3.30.200.20">
    <property type="entry name" value="Phosphorylase Kinase, domain 1"/>
    <property type="match status" value="1"/>
</dbReference>
<dbReference type="PANTHER" id="PTHR12149:SF8">
    <property type="entry name" value="PROTEIN-RIBULOSAMINE 3-KINASE"/>
    <property type="match status" value="1"/>
</dbReference>
<dbReference type="PIRSF" id="PIRSF006221">
    <property type="entry name" value="Ketosamine-3-kinase"/>
    <property type="match status" value="1"/>
</dbReference>